<keyword evidence="1" id="KW-0472">Membrane</keyword>
<feature type="transmembrane region" description="Helical" evidence="1">
    <location>
        <begin position="171"/>
        <end position="192"/>
    </location>
</feature>
<dbReference type="EMBL" id="VJVZ01000007">
    <property type="protein sequence ID" value="TRW23984.1"/>
    <property type="molecule type" value="Genomic_DNA"/>
</dbReference>
<accession>A0A552V0I3</accession>
<gene>
    <name evidence="2" type="ORF">FMM05_12565</name>
</gene>
<feature type="transmembrane region" description="Helical" evidence="1">
    <location>
        <begin position="121"/>
        <end position="141"/>
    </location>
</feature>
<keyword evidence="1" id="KW-1133">Transmembrane helix</keyword>
<keyword evidence="1" id="KW-0812">Transmembrane</keyword>
<protein>
    <recommendedName>
        <fullName evidence="4">Peptidase family M50</fullName>
    </recommendedName>
</protein>
<dbReference type="Proteomes" id="UP000320643">
    <property type="component" value="Unassembled WGS sequence"/>
</dbReference>
<evidence type="ECO:0000313" key="2">
    <source>
        <dbReference type="EMBL" id="TRW23984.1"/>
    </source>
</evidence>
<keyword evidence="3" id="KW-1185">Reference proteome</keyword>
<dbReference type="OrthoDB" id="1252259at2"/>
<reference evidence="2 3" key="1">
    <citation type="submission" date="2019-07" db="EMBL/GenBank/DDBJ databases">
        <title>Flavobacterium sp. nov., isolated from glacier ice.</title>
        <authorList>
            <person name="Liu Q."/>
            <person name="Xin Y.-H."/>
        </authorList>
    </citation>
    <scope>NUCLEOTIDE SEQUENCE [LARGE SCALE GENOMIC DNA]</scope>
    <source>
        <strain evidence="2 3">ZT4R6</strain>
    </source>
</reference>
<evidence type="ECO:0008006" key="4">
    <source>
        <dbReference type="Google" id="ProtNLM"/>
    </source>
</evidence>
<dbReference type="AlphaFoldDB" id="A0A552V0I3"/>
<feature type="transmembrane region" description="Helical" evidence="1">
    <location>
        <begin position="88"/>
        <end position="109"/>
    </location>
</feature>
<evidence type="ECO:0000313" key="3">
    <source>
        <dbReference type="Proteomes" id="UP000320643"/>
    </source>
</evidence>
<dbReference type="RefSeq" id="WP_143373732.1">
    <property type="nucleotide sequence ID" value="NZ_VJVZ01000007.1"/>
</dbReference>
<organism evidence="2 3">
    <name type="scientific">Flavobacterium zepuense</name>
    <dbReference type="NCBI Taxonomy" id="2593302"/>
    <lineage>
        <taxon>Bacteria</taxon>
        <taxon>Pseudomonadati</taxon>
        <taxon>Bacteroidota</taxon>
        <taxon>Flavobacteriia</taxon>
        <taxon>Flavobacteriales</taxon>
        <taxon>Flavobacteriaceae</taxon>
        <taxon>Flavobacterium</taxon>
    </lineage>
</organism>
<sequence length="226" mass="25706">MFATIIGTQTHEYGHYLVGKYYGYNPKLHYASVSYGDYNDKQLAKFDSLYKADEIKILAKENSPQKEYFLKYRAQLSGEMKGHDFENILAGPLQTMLSGSIGLLILWLNRKKIRAKTALSFKNWVAVFVAFLWSRQLAILLQKIVYTIANIQTKNKGDEVNLAKHLNLNPWSILTVLGVISAIILIWIVFYIIPKQQRFTFIIAGFAGSALGVLIWFGWIGPVLLP</sequence>
<proteinExistence type="predicted"/>
<feature type="transmembrane region" description="Helical" evidence="1">
    <location>
        <begin position="199"/>
        <end position="220"/>
    </location>
</feature>
<evidence type="ECO:0000256" key="1">
    <source>
        <dbReference type="SAM" id="Phobius"/>
    </source>
</evidence>
<comment type="caution">
    <text evidence="2">The sequence shown here is derived from an EMBL/GenBank/DDBJ whole genome shotgun (WGS) entry which is preliminary data.</text>
</comment>
<name>A0A552V0I3_9FLAO</name>